<comment type="caution">
    <text evidence="3">The sequence shown here is derived from an EMBL/GenBank/DDBJ whole genome shotgun (WGS) entry which is preliminary data.</text>
</comment>
<evidence type="ECO:0000313" key="3">
    <source>
        <dbReference type="EMBL" id="KNY30563.1"/>
    </source>
</evidence>
<sequence>MESSVSKGRNLVFAAMGIIIGISMVTIFFNLITGVHQSFVVQFIRFVLTCGLCYLVYSGVSWARWVCVILMGIACFLGLSGVPSIIDNPLLGLVSFLYFAAYLTVILLLLIPKSVGEYFESLELKNH</sequence>
<keyword evidence="4" id="KW-1185">Reference proteome</keyword>
<feature type="transmembrane region" description="Helical" evidence="1">
    <location>
        <begin position="64"/>
        <end position="86"/>
    </location>
</feature>
<dbReference type="RefSeq" id="WP_036945863.1">
    <property type="nucleotide sequence ID" value="NZ_JQKC01000085.1"/>
</dbReference>
<keyword evidence="1" id="KW-0812">Transmembrane</keyword>
<protein>
    <submittedName>
        <fullName evidence="3">Uncharacterized protein</fullName>
    </submittedName>
</protein>
<dbReference type="AlphaFoldDB" id="A0A0L6JXH7"/>
<reference evidence="3" key="1">
    <citation type="submission" date="2015-07" db="EMBL/GenBank/DDBJ databases">
        <title>MeaNS - Measles Nucleotide Surveillance Program.</title>
        <authorList>
            <person name="Tran T."/>
            <person name="Druce J."/>
        </authorList>
    </citation>
    <scope>NUCLEOTIDE SEQUENCE</scope>
    <source>
        <strain evidence="3">DSM 2933</strain>
    </source>
</reference>
<feature type="transmembrane region" description="Helical" evidence="1">
    <location>
        <begin position="12"/>
        <end position="33"/>
    </location>
</feature>
<gene>
    <name evidence="2" type="ORF">Bccel_5833</name>
    <name evidence="3" type="ORF">Bccel_5843</name>
</gene>
<organism evidence="3 4">
    <name type="scientific">Pseudobacteroides cellulosolvens ATCC 35603 = DSM 2933</name>
    <dbReference type="NCBI Taxonomy" id="398512"/>
    <lineage>
        <taxon>Bacteria</taxon>
        <taxon>Bacillati</taxon>
        <taxon>Bacillota</taxon>
        <taxon>Clostridia</taxon>
        <taxon>Eubacteriales</taxon>
        <taxon>Oscillospiraceae</taxon>
        <taxon>Pseudobacteroides</taxon>
    </lineage>
</organism>
<keyword evidence="1" id="KW-0472">Membrane</keyword>
<name>A0A0L6JXH7_9FIRM</name>
<accession>A0A0L6JXH7</accession>
<evidence type="ECO:0000313" key="2">
    <source>
        <dbReference type="EMBL" id="KNY30553.1"/>
    </source>
</evidence>
<dbReference type="Proteomes" id="UP000036923">
    <property type="component" value="Unassembled WGS sequence"/>
</dbReference>
<evidence type="ECO:0000313" key="4">
    <source>
        <dbReference type="Proteomes" id="UP000036923"/>
    </source>
</evidence>
<reference evidence="4" key="2">
    <citation type="submission" date="2015-07" db="EMBL/GenBank/DDBJ databases">
        <title>Near-Complete Genome Sequence of the Cellulolytic Bacterium Bacteroides (Pseudobacteroides) cellulosolvens ATCC 35603.</title>
        <authorList>
            <person name="Dassa B."/>
            <person name="Utturkar S.M."/>
            <person name="Klingeman D.M."/>
            <person name="Hurt R.A."/>
            <person name="Keller M."/>
            <person name="Xu J."/>
            <person name="Reddy Y.H.K."/>
            <person name="Borovok I."/>
            <person name="Grinberg I.R."/>
            <person name="Lamed R."/>
            <person name="Zhivin O."/>
            <person name="Bayer E.A."/>
            <person name="Brown S.D."/>
        </authorList>
    </citation>
    <scope>NUCLEOTIDE SEQUENCE [LARGE SCALE GENOMIC DNA]</scope>
    <source>
        <strain evidence="4">DSM 2933</strain>
    </source>
</reference>
<proteinExistence type="predicted"/>
<dbReference type="EMBL" id="LGTC01000001">
    <property type="protein sequence ID" value="KNY30553.1"/>
    <property type="molecule type" value="Genomic_DNA"/>
</dbReference>
<dbReference type="EMBL" id="LGTC01000001">
    <property type="protein sequence ID" value="KNY30563.1"/>
    <property type="molecule type" value="Genomic_DNA"/>
</dbReference>
<evidence type="ECO:0000256" key="1">
    <source>
        <dbReference type="SAM" id="Phobius"/>
    </source>
</evidence>
<feature type="transmembrane region" description="Helical" evidence="1">
    <location>
        <begin position="92"/>
        <end position="111"/>
    </location>
</feature>
<keyword evidence="1" id="KW-1133">Transmembrane helix</keyword>
<feature type="transmembrane region" description="Helical" evidence="1">
    <location>
        <begin position="39"/>
        <end position="57"/>
    </location>
</feature>